<keyword evidence="2" id="KW-0812">Transmembrane</keyword>
<evidence type="ECO:0000256" key="2">
    <source>
        <dbReference type="SAM" id="Phobius"/>
    </source>
</evidence>
<dbReference type="RefSeq" id="WP_377287164.1">
    <property type="nucleotide sequence ID" value="NZ_JBHSBM010000016.1"/>
</dbReference>
<accession>A0ABV8I765</accession>
<feature type="transmembrane region" description="Helical" evidence="2">
    <location>
        <begin position="79"/>
        <end position="103"/>
    </location>
</feature>
<sequence>MREPRWGTRRPTAGAAVVGLVVMVVLAAVAPSSWSSGWRATDAAVAVVDSHPGMAHQSTAPRLLPGGTEHLPTPAQPRALSAVGAAAALLVLLPIALFGAGPVTGCRRGARRVVTPRSPPLP</sequence>
<protein>
    <submittedName>
        <fullName evidence="3">Uncharacterized protein</fullName>
    </submittedName>
</protein>
<dbReference type="Proteomes" id="UP001595850">
    <property type="component" value="Unassembled WGS sequence"/>
</dbReference>
<keyword evidence="4" id="KW-1185">Reference proteome</keyword>
<evidence type="ECO:0000313" key="4">
    <source>
        <dbReference type="Proteomes" id="UP001595850"/>
    </source>
</evidence>
<reference evidence="4" key="1">
    <citation type="journal article" date="2019" name="Int. J. Syst. Evol. Microbiol.">
        <title>The Global Catalogue of Microorganisms (GCM) 10K type strain sequencing project: providing services to taxonomists for standard genome sequencing and annotation.</title>
        <authorList>
            <consortium name="The Broad Institute Genomics Platform"/>
            <consortium name="The Broad Institute Genome Sequencing Center for Infectious Disease"/>
            <person name="Wu L."/>
            <person name="Ma J."/>
        </authorList>
    </citation>
    <scope>NUCLEOTIDE SEQUENCE [LARGE SCALE GENOMIC DNA]</scope>
    <source>
        <strain evidence="4">TBRC 4489</strain>
    </source>
</reference>
<comment type="caution">
    <text evidence="3">The sequence shown here is derived from an EMBL/GenBank/DDBJ whole genome shotgun (WGS) entry which is preliminary data.</text>
</comment>
<keyword evidence="2" id="KW-0472">Membrane</keyword>
<proteinExistence type="predicted"/>
<organism evidence="3 4">
    <name type="scientific">Planomonospora corallina</name>
    <dbReference type="NCBI Taxonomy" id="1806052"/>
    <lineage>
        <taxon>Bacteria</taxon>
        <taxon>Bacillati</taxon>
        <taxon>Actinomycetota</taxon>
        <taxon>Actinomycetes</taxon>
        <taxon>Streptosporangiales</taxon>
        <taxon>Streptosporangiaceae</taxon>
        <taxon>Planomonospora</taxon>
    </lineage>
</organism>
<gene>
    <name evidence="3" type="ORF">ACFOWE_11075</name>
</gene>
<name>A0ABV8I765_9ACTN</name>
<keyword evidence="2" id="KW-1133">Transmembrane helix</keyword>
<feature type="transmembrane region" description="Helical" evidence="2">
    <location>
        <begin position="12"/>
        <end position="30"/>
    </location>
</feature>
<dbReference type="EMBL" id="JBHSBM010000016">
    <property type="protein sequence ID" value="MFC4058840.1"/>
    <property type="molecule type" value="Genomic_DNA"/>
</dbReference>
<evidence type="ECO:0000313" key="3">
    <source>
        <dbReference type="EMBL" id="MFC4058840.1"/>
    </source>
</evidence>
<feature type="region of interest" description="Disordered" evidence="1">
    <location>
        <begin position="56"/>
        <end position="75"/>
    </location>
</feature>
<evidence type="ECO:0000256" key="1">
    <source>
        <dbReference type="SAM" id="MobiDB-lite"/>
    </source>
</evidence>